<dbReference type="InterPro" id="IPR036291">
    <property type="entry name" value="NAD(P)-bd_dom_sf"/>
</dbReference>
<dbReference type="InterPro" id="IPR032875">
    <property type="entry name" value="Succ_CoA_lig_flav_dom"/>
</dbReference>
<dbReference type="InterPro" id="IPR051538">
    <property type="entry name" value="Acyl-CoA_Synth/Transferase"/>
</dbReference>
<evidence type="ECO:0000256" key="5">
    <source>
        <dbReference type="ARBA" id="ARBA00022840"/>
    </source>
</evidence>
<feature type="domain" description="CoA-binding" evidence="6">
    <location>
        <begin position="5"/>
        <end position="104"/>
    </location>
</feature>
<protein>
    <recommendedName>
        <fullName evidence="2">acetate--CoA ligase (ADP-forming)</fullName>
        <ecNumber evidence="2">6.2.1.13</ecNumber>
    </recommendedName>
</protein>
<dbReference type="PANTHER" id="PTHR43334:SF2">
    <property type="entry name" value="ACETATE--COA LIGASE [ADP-FORMING]"/>
    <property type="match status" value="1"/>
</dbReference>
<dbReference type="Pfam" id="PF13607">
    <property type="entry name" value="Succ_CoA_lig"/>
    <property type="match status" value="1"/>
</dbReference>
<dbReference type="EC" id="6.2.1.13" evidence="2"/>
<evidence type="ECO:0000256" key="2">
    <source>
        <dbReference type="ARBA" id="ARBA00012957"/>
    </source>
</evidence>
<evidence type="ECO:0000259" key="6">
    <source>
        <dbReference type="SMART" id="SM00881"/>
    </source>
</evidence>
<dbReference type="GO" id="GO:0005524">
    <property type="term" value="F:ATP binding"/>
    <property type="evidence" value="ECO:0007669"/>
    <property type="project" value="UniProtKB-KW"/>
</dbReference>
<sequence>MLDAIFNPKSVAVIGASNIEGKVGYSIMKNLKAFVEYSPDNKVYPVNPKYSKVLGFKCYRSILDIPEESIDLAVIAVPAEYVPTVLEECGEKSVKGAVVISAGFSEVGNYHLEDEIRTIGRRYNIRIIGPNCLGIINMYNRLNASFSKEYFKEGNITFISQSGALITAVLDIAPLLNLGFSKIVSLGNKVDVQESDILEYLIQDNTTKVVVLYIESIKDKKFIDSARKLAKVKPIITLKGGRSEEGVKAISSHTGSLAGDMQIYSAVFKKGKVLTVETFEELVDLMHLFSTQPLMEGSGLGIVTNAGGFGVMAADSCRKYDLTLPDFEPSTVEKLRKYLPPTSSISNPLDLIGDADTDRYRHALETLIEDKNINGILVILTPQEMTKPLEVAEVVVDIKEEIERRKLSKVIVASFVGGVSIKGSKSYLRKNGVPAYISPENGVEVLSRSYKYSIMKVQEDDCRYLEDIRSQLMEVKEENLDTIKELLSNPNEYNSKRFLKLHGIEVPKGYLVKTLEEAEYYGSILGDVVMKICSRYIPHKSDIGCVVVKPEDVGETFHRIMERGENYLKERGIKGEIDGVLIEEYIEGMELIVGGKRDKVFGPVIMVGLGGVFVEVMKDVSFAIHPITREYALDTLRELKSYKVLEGIRGRPKRDIDFVVDTMMRLGLIMELYPEIREIDINPLFVKEEGKGGYVGDALIIIEDEGYIGTEMGSRKYNR</sequence>
<dbReference type="Gene3D" id="3.40.50.720">
    <property type="entry name" value="NAD(P)-binding Rossmann-like Domain"/>
    <property type="match status" value="1"/>
</dbReference>
<dbReference type="SUPFAM" id="SSF56059">
    <property type="entry name" value="Glutathione synthetase ATP-binding domain-like"/>
    <property type="match status" value="1"/>
</dbReference>
<dbReference type="InterPro" id="IPR013815">
    <property type="entry name" value="ATP_grasp_subdomain_1"/>
</dbReference>
<accession>A0A401HRA5</accession>
<dbReference type="EMBL" id="BFAX01000004">
    <property type="protein sequence ID" value="GBF36779.1"/>
    <property type="molecule type" value="Genomic_DNA"/>
</dbReference>
<dbReference type="InterPro" id="IPR016102">
    <property type="entry name" value="Succinyl-CoA_synth-like"/>
</dbReference>
<dbReference type="Proteomes" id="UP000290527">
    <property type="component" value="Unassembled WGS sequence"/>
</dbReference>
<dbReference type="GO" id="GO:0043758">
    <property type="term" value="F:acetate-CoA ligase (ADP-forming) activity"/>
    <property type="evidence" value="ECO:0007669"/>
    <property type="project" value="UniProtKB-EC"/>
</dbReference>
<evidence type="ECO:0000256" key="4">
    <source>
        <dbReference type="ARBA" id="ARBA00022741"/>
    </source>
</evidence>
<dbReference type="SUPFAM" id="SSF52210">
    <property type="entry name" value="Succinyl-CoA synthetase domains"/>
    <property type="match status" value="2"/>
</dbReference>
<dbReference type="Pfam" id="PF19045">
    <property type="entry name" value="Ligase_CoA_2"/>
    <property type="match status" value="1"/>
</dbReference>
<keyword evidence="8" id="KW-1185">Reference proteome</keyword>
<dbReference type="OrthoDB" id="18103at2157"/>
<dbReference type="Gene3D" id="3.30.1490.20">
    <property type="entry name" value="ATP-grasp fold, A domain"/>
    <property type="match status" value="1"/>
</dbReference>
<keyword evidence="3" id="KW-0436">Ligase</keyword>
<reference evidence="7 8" key="1">
    <citation type="journal article" date="2019" name="Int. J. Syst. Evol. Microbiol.">
        <title>Methanofervidicoccus abyssi gen. nov., sp. nov., a hydrogenotrophic methanogen, isolated from a hydrothermal vent chimney in the Mid-Cayman Spreading Center, the Caribbean Sea.</title>
        <authorList>
            <person name="Sakai S."/>
            <person name="Takaki Y."/>
            <person name="Miyazaki M."/>
            <person name="Ogawara M."/>
            <person name="Yanagawa K."/>
            <person name="Miyazaki J."/>
            <person name="Takai K."/>
        </authorList>
    </citation>
    <scope>NUCLEOTIDE SEQUENCE [LARGE SCALE GENOMIC DNA]</scope>
    <source>
        <strain evidence="7 8">HHB</strain>
    </source>
</reference>
<evidence type="ECO:0000256" key="1">
    <source>
        <dbReference type="ARBA" id="ARBA00001619"/>
    </source>
</evidence>
<gene>
    <name evidence="7" type="ORF">MHHB_P1009</name>
</gene>
<comment type="caution">
    <text evidence="7">The sequence shown here is derived from an EMBL/GenBank/DDBJ whole genome shotgun (WGS) entry which is preliminary data.</text>
</comment>
<evidence type="ECO:0000313" key="8">
    <source>
        <dbReference type="Proteomes" id="UP000290527"/>
    </source>
</evidence>
<dbReference type="InterPro" id="IPR003781">
    <property type="entry name" value="CoA-bd"/>
</dbReference>
<dbReference type="Pfam" id="PF13549">
    <property type="entry name" value="ATP-grasp_5"/>
    <property type="match status" value="1"/>
</dbReference>
<dbReference type="Gene3D" id="3.30.470.20">
    <property type="entry name" value="ATP-grasp fold, B domain"/>
    <property type="match status" value="1"/>
</dbReference>
<organism evidence="7 8">
    <name type="scientific">Methanofervidicoccus abyssi</name>
    <dbReference type="NCBI Taxonomy" id="2082189"/>
    <lineage>
        <taxon>Archaea</taxon>
        <taxon>Methanobacteriati</taxon>
        <taxon>Methanobacteriota</taxon>
        <taxon>Methanomada group</taxon>
        <taxon>Methanococci</taxon>
        <taxon>Methanococcales</taxon>
        <taxon>Methanofervidicoccus</taxon>
    </lineage>
</organism>
<evidence type="ECO:0000313" key="7">
    <source>
        <dbReference type="EMBL" id="GBF36779.1"/>
    </source>
</evidence>
<comment type="catalytic activity">
    <reaction evidence="1">
        <text>acetate + ATP + CoA = acetyl-CoA + ADP + phosphate</text>
        <dbReference type="Rhea" id="RHEA:15081"/>
        <dbReference type="ChEBI" id="CHEBI:30089"/>
        <dbReference type="ChEBI" id="CHEBI:30616"/>
        <dbReference type="ChEBI" id="CHEBI:43474"/>
        <dbReference type="ChEBI" id="CHEBI:57287"/>
        <dbReference type="ChEBI" id="CHEBI:57288"/>
        <dbReference type="ChEBI" id="CHEBI:456216"/>
        <dbReference type="EC" id="6.2.1.13"/>
    </reaction>
</comment>
<name>A0A401HRA5_9EURY</name>
<dbReference type="Gene3D" id="3.40.50.261">
    <property type="entry name" value="Succinyl-CoA synthetase domains"/>
    <property type="match status" value="2"/>
</dbReference>
<dbReference type="RefSeq" id="WP_131007608.1">
    <property type="nucleotide sequence ID" value="NZ_BFAX01000004.1"/>
</dbReference>
<proteinExistence type="predicted"/>
<keyword evidence="7" id="KW-0808">Transferase</keyword>
<evidence type="ECO:0000256" key="3">
    <source>
        <dbReference type="ARBA" id="ARBA00022598"/>
    </source>
</evidence>
<dbReference type="AlphaFoldDB" id="A0A401HRA5"/>
<dbReference type="InterPro" id="IPR043938">
    <property type="entry name" value="Ligase_CoA_dom"/>
</dbReference>
<keyword evidence="5" id="KW-0067">ATP-binding</keyword>
<dbReference type="Pfam" id="PF13380">
    <property type="entry name" value="CoA_binding_2"/>
    <property type="match status" value="1"/>
</dbReference>
<dbReference type="GO" id="GO:0016740">
    <property type="term" value="F:transferase activity"/>
    <property type="evidence" value="ECO:0007669"/>
    <property type="project" value="UniProtKB-KW"/>
</dbReference>
<keyword evidence="4" id="KW-0547">Nucleotide-binding</keyword>
<dbReference type="SMART" id="SM00881">
    <property type="entry name" value="CoA_binding"/>
    <property type="match status" value="1"/>
</dbReference>
<dbReference type="PANTHER" id="PTHR43334">
    <property type="entry name" value="ACETATE--COA LIGASE [ADP-FORMING]"/>
    <property type="match status" value="1"/>
</dbReference>
<dbReference type="SUPFAM" id="SSF51735">
    <property type="entry name" value="NAD(P)-binding Rossmann-fold domains"/>
    <property type="match status" value="1"/>
</dbReference>